<sequence length="61" mass="6779">MNITLLVELNVGDDTDVMGIALDLRDLLDQQFPYETISVKPWQRASTTPINPLMVPPAPTL</sequence>
<proteinExistence type="predicted"/>
<organism evidence="1">
    <name type="scientific">uncultured Caudovirales phage</name>
    <dbReference type="NCBI Taxonomy" id="2100421"/>
    <lineage>
        <taxon>Viruses</taxon>
        <taxon>Duplodnaviria</taxon>
        <taxon>Heunggongvirae</taxon>
        <taxon>Uroviricota</taxon>
        <taxon>Caudoviricetes</taxon>
        <taxon>Peduoviridae</taxon>
        <taxon>Maltschvirus</taxon>
        <taxon>Maltschvirus maltsch</taxon>
    </lineage>
</organism>
<dbReference type="EMBL" id="LR797445">
    <property type="protein sequence ID" value="CAB4217511.1"/>
    <property type="molecule type" value="Genomic_DNA"/>
</dbReference>
<evidence type="ECO:0000313" key="4">
    <source>
        <dbReference type="EMBL" id="CAB4217511.1"/>
    </source>
</evidence>
<gene>
    <name evidence="2" type="ORF">UFOVP1225_36</name>
    <name evidence="3" type="ORF">UFOVP1319_26</name>
    <name evidence="4" type="ORF">UFOVP1591_36</name>
    <name evidence="1" type="ORF">UFOVP478_9</name>
</gene>
<evidence type="ECO:0000313" key="3">
    <source>
        <dbReference type="EMBL" id="CAB4197646.1"/>
    </source>
</evidence>
<dbReference type="EMBL" id="LR797173">
    <property type="protein sequence ID" value="CAB4191441.1"/>
    <property type="molecule type" value="Genomic_DNA"/>
</dbReference>
<dbReference type="EMBL" id="LR797255">
    <property type="protein sequence ID" value="CAB4197646.1"/>
    <property type="molecule type" value="Genomic_DNA"/>
</dbReference>
<evidence type="ECO:0000313" key="1">
    <source>
        <dbReference type="EMBL" id="CAB4146263.1"/>
    </source>
</evidence>
<accession>A0A6J5ML45</accession>
<protein>
    <submittedName>
        <fullName evidence="1">Uncharacterized protein</fullName>
    </submittedName>
</protein>
<evidence type="ECO:0000313" key="2">
    <source>
        <dbReference type="EMBL" id="CAB4191441.1"/>
    </source>
</evidence>
<dbReference type="EMBL" id="LR796462">
    <property type="protein sequence ID" value="CAB4146263.1"/>
    <property type="molecule type" value="Genomic_DNA"/>
</dbReference>
<name>A0A6J5ML45_9CAUD</name>
<reference evidence="1" key="1">
    <citation type="submission" date="2020-04" db="EMBL/GenBank/DDBJ databases">
        <authorList>
            <person name="Chiriac C."/>
            <person name="Salcher M."/>
            <person name="Ghai R."/>
            <person name="Kavagutti S V."/>
        </authorList>
    </citation>
    <scope>NUCLEOTIDE SEQUENCE</scope>
</reference>